<sequence>MNLSLMLKNVQDKTIHAYCDQKCGKWFDPDDQIDGQTLKKQHFEKKVQADIKLEKNAGRVAGPSEDESFYFIKHIKLLK</sequence>
<dbReference type="Proteomes" id="UP000644140">
    <property type="component" value="Chromosome"/>
</dbReference>
<dbReference type="RefSeq" id="WP_227549096.1">
    <property type="nucleotide sequence ID" value="NZ_BKNL01000081.1"/>
</dbReference>
<organism evidence="1 2">
    <name type="scientific">Acinetobacter bereziniae</name>
    <name type="common">Acinetobacter genomosp. 10</name>
    <dbReference type="NCBI Taxonomy" id="106648"/>
    <lineage>
        <taxon>Bacteria</taxon>
        <taxon>Pseudomonadati</taxon>
        <taxon>Pseudomonadota</taxon>
        <taxon>Gammaproteobacteria</taxon>
        <taxon>Moraxellales</taxon>
        <taxon>Moraxellaceae</taxon>
        <taxon>Acinetobacter</taxon>
    </lineage>
</organism>
<evidence type="ECO:0000313" key="1">
    <source>
        <dbReference type="EMBL" id="UUN99726.1"/>
    </source>
</evidence>
<gene>
    <name evidence="1" type="ORF">I9054_009885</name>
</gene>
<protein>
    <submittedName>
        <fullName evidence="1">Uncharacterized protein</fullName>
    </submittedName>
</protein>
<dbReference type="EMBL" id="CP092085">
    <property type="protein sequence ID" value="UUN99726.1"/>
    <property type="molecule type" value="Genomic_DNA"/>
</dbReference>
<evidence type="ECO:0000313" key="2">
    <source>
        <dbReference type="Proteomes" id="UP000644140"/>
    </source>
</evidence>
<name>A0A9E7PGG9_ACIBZ</name>
<accession>A0A9E7PGG9</accession>
<reference evidence="1" key="1">
    <citation type="submission" date="2022-02" db="EMBL/GenBank/DDBJ databases">
        <title>Characterization of Tn125 harboring carbapenem-resistant Acinetobacter bereziniae clinical isolates.</title>
        <authorList>
            <person name="Wong N.-K."/>
            <person name="Pan Q."/>
        </authorList>
    </citation>
    <scope>NUCLEOTIDE SEQUENCE</scope>
    <source>
        <strain evidence="1">GD03393</strain>
    </source>
</reference>
<proteinExistence type="predicted"/>
<dbReference type="AlphaFoldDB" id="A0A9E7PGG9"/>